<feature type="signal peptide" evidence="2">
    <location>
        <begin position="1"/>
        <end position="18"/>
    </location>
</feature>
<organism evidence="3 4">
    <name type="scientific">Enterobacillus tribolii</name>
    <dbReference type="NCBI Taxonomy" id="1487935"/>
    <lineage>
        <taxon>Bacteria</taxon>
        <taxon>Pseudomonadati</taxon>
        <taxon>Pseudomonadota</taxon>
        <taxon>Gammaproteobacteria</taxon>
        <taxon>Enterobacterales</taxon>
        <taxon>Hafniaceae</taxon>
        <taxon>Enterobacillus</taxon>
    </lineage>
</organism>
<dbReference type="Proteomes" id="UP000254848">
    <property type="component" value="Unassembled WGS sequence"/>
</dbReference>
<keyword evidence="2" id="KW-0732">Signal</keyword>
<comment type="caution">
    <text evidence="3">The sequence shown here is derived from an EMBL/GenBank/DDBJ whole genome shotgun (WGS) entry which is preliminary data.</text>
</comment>
<evidence type="ECO:0000313" key="4">
    <source>
        <dbReference type="Proteomes" id="UP000254848"/>
    </source>
</evidence>
<dbReference type="RefSeq" id="WP_115457468.1">
    <property type="nucleotide sequence ID" value="NZ_QRAP01000002.1"/>
</dbReference>
<evidence type="ECO:0000313" key="3">
    <source>
        <dbReference type="EMBL" id="RDK95726.1"/>
    </source>
</evidence>
<evidence type="ECO:0000256" key="2">
    <source>
        <dbReference type="SAM" id="SignalP"/>
    </source>
</evidence>
<sequence>MNRIFKVTLLALAIGGLAACDSGDKKPETATPPAASSQSASSAPATEEFKGTSETLANGKMTLVVPEGFEAKQSPANSEQMKMKLYSKGDKQFVTVIELSLPAQAGQITDKALEDGMAQMEGSLKAQYPNINFKNKEMITKDGSKFLRFAADIKQGDVNIPMDSFLTIIDGKMISVQSMAQGSDNVSDVADLIWKSVKVKN</sequence>
<feature type="chain" id="PRO_5017017782" description="Lipoprotein" evidence="2">
    <location>
        <begin position="19"/>
        <end position="201"/>
    </location>
</feature>
<evidence type="ECO:0000256" key="1">
    <source>
        <dbReference type="SAM" id="MobiDB-lite"/>
    </source>
</evidence>
<name>A0A370R2E4_9GAMM</name>
<keyword evidence="4" id="KW-1185">Reference proteome</keyword>
<reference evidence="3 4" key="1">
    <citation type="submission" date="2018-07" db="EMBL/GenBank/DDBJ databases">
        <title>Genomic Encyclopedia of Type Strains, Phase IV (KMG-IV): sequencing the most valuable type-strain genomes for metagenomic binning, comparative biology and taxonomic classification.</title>
        <authorList>
            <person name="Goeker M."/>
        </authorList>
    </citation>
    <scope>NUCLEOTIDE SEQUENCE [LARGE SCALE GENOMIC DNA]</scope>
    <source>
        <strain evidence="3 4">DSM 103736</strain>
    </source>
</reference>
<proteinExistence type="predicted"/>
<accession>A0A370R2E4</accession>
<feature type="compositionally biased region" description="Low complexity" evidence="1">
    <location>
        <begin position="29"/>
        <end position="46"/>
    </location>
</feature>
<feature type="region of interest" description="Disordered" evidence="1">
    <location>
        <begin position="23"/>
        <end position="53"/>
    </location>
</feature>
<dbReference type="PROSITE" id="PS51257">
    <property type="entry name" value="PROKAR_LIPOPROTEIN"/>
    <property type="match status" value="1"/>
</dbReference>
<dbReference type="AlphaFoldDB" id="A0A370R2E4"/>
<evidence type="ECO:0008006" key="5">
    <source>
        <dbReference type="Google" id="ProtNLM"/>
    </source>
</evidence>
<protein>
    <recommendedName>
        <fullName evidence="5">Lipoprotein</fullName>
    </recommendedName>
</protein>
<gene>
    <name evidence="3" type="ORF">C8D90_102207</name>
</gene>
<dbReference type="EMBL" id="QRAP01000002">
    <property type="protein sequence ID" value="RDK95726.1"/>
    <property type="molecule type" value="Genomic_DNA"/>
</dbReference>